<name>A0ABS1RAW7_9SPHI</name>
<evidence type="ECO:0000256" key="2">
    <source>
        <dbReference type="ARBA" id="ARBA00006275"/>
    </source>
</evidence>
<dbReference type="Gene3D" id="1.25.40.390">
    <property type="match status" value="1"/>
</dbReference>
<keyword evidence="4" id="KW-0472">Membrane</keyword>
<protein>
    <submittedName>
        <fullName evidence="8">RagB/SusD family nutrient uptake outer membrane protein</fullName>
    </submittedName>
</protein>
<dbReference type="Pfam" id="PF07980">
    <property type="entry name" value="SusD_RagB"/>
    <property type="match status" value="1"/>
</dbReference>
<gene>
    <name evidence="8" type="ORF">JKG61_22215</name>
</gene>
<comment type="caution">
    <text evidence="8">The sequence shown here is derived from an EMBL/GenBank/DDBJ whole genome shotgun (WGS) entry which is preliminary data.</text>
</comment>
<proteinExistence type="inferred from homology"/>
<dbReference type="InterPro" id="IPR012944">
    <property type="entry name" value="SusD_RagB_dom"/>
</dbReference>
<accession>A0ABS1RAW7</accession>
<dbReference type="InterPro" id="IPR033985">
    <property type="entry name" value="SusD-like_N"/>
</dbReference>
<comment type="subcellular location">
    <subcellularLocation>
        <location evidence="1">Cell outer membrane</location>
    </subcellularLocation>
</comment>
<evidence type="ECO:0000256" key="1">
    <source>
        <dbReference type="ARBA" id="ARBA00004442"/>
    </source>
</evidence>
<keyword evidence="5" id="KW-0998">Cell outer membrane</keyword>
<keyword evidence="3" id="KW-0732">Signal</keyword>
<reference evidence="8 9" key="1">
    <citation type="submission" date="2021-01" db="EMBL/GenBank/DDBJ databases">
        <title>C459-1 draft genome sequence.</title>
        <authorList>
            <person name="Zhang X.-F."/>
        </authorList>
    </citation>
    <scope>NUCLEOTIDE SEQUENCE [LARGE SCALE GENOMIC DNA]</scope>
    <source>
        <strain evidence="9">C459-1</strain>
    </source>
</reference>
<dbReference type="Pfam" id="PF14322">
    <property type="entry name" value="SusD-like_3"/>
    <property type="match status" value="1"/>
</dbReference>
<evidence type="ECO:0000256" key="3">
    <source>
        <dbReference type="ARBA" id="ARBA00022729"/>
    </source>
</evidence>
<dbReference type="RefSeq" id="WP_202105205.1">
    <property type="nucleotide sequence ID" value="NZ_JAERTY010000018.1"/>
</dbReference>
<feature type="domain" description="SusD-like N-terminal" evidence="7">
    <location>
        <begin position="27"/>
        <end position="209"/>
    </location>
</feature>
<dbReference type="InterPro" id="IPR011990">
    <property type="entry name" value="TPR-like_helical_dom_sf"/>
</dbReference>
<comment type="similarity">
    <text evidence="2">Belongs to the SusD family.</text>
</comment>
<evidence type="ECO:0000313" key="9">
    <source>
        <dbReference type="Proteomes" id="UP000625283"/>
    </source>
</evidence>
<dbReference type="Proteomes" id="UP000625283">
    <property type="component" value="Unassembled WGS sequence"/>
</dbReference>
<dbReference type="EMBL" id="JAERTY010000018">
    <property type="protein sequence ID" value="MBL1411490.1"/>
    <property type="molecule type" value="Genomic_DNA"/>
</dbReference>
<dbReference type="SUPFAM" id="SSF48452">
    <property type="entry name" value="TPR-like"/>
    <property type="match status" value="1"/>
</dbReference>
<evidence type="ECO:0000256" key="5">
    <source>
        <dbReference type="ARBA" id="ARBA00023237"/>
    </source>
</evidence>
<organism evidence="8 9">
    <name type="scientific">Sphingobacterium faecale</name>
    <dbReference type="NCBI Taxonomy" id="2803775"/>
    <lineage>
        <taxon>Bacteria</taxon>
        <taxon>Pseudomonadati</taxon>
        <taxon>Bacteroidota</taxon>
        <taxon>Sphingobacteriia</taxon>
        <taxon>Sphingobacteriales</taxon>
        <taxon>Sphingobacteriaceae</taxon>
        <taxon>Sphingobacterium</taxon>
    </lineage>
</organism>
<feature type="domain" description="RagB/SusD" evidence="6">
    <location>
        <begin position="334"/>
        <end position="612"/>
    </location>
</feature>
<evidence type="ECO:0000256" key="4">
    <source>
        <dbReference type="ARBA" id="ARBA00023136"/>
    </source>
</evidence>
<evidence type="ECO:0000259" key="6">
    <source>
        <dbReference type="Pfam" id="PF07980"/>
    </source>
</evidence>
<evidence type="ECO:0000259" key="7">
    <source>
        <dbReference type="Pfam" id="PF14322"/>
    </source>
</evidence>
<keyword evidence="9" id="KW-1185">Reference proteome</keyword>
<evidence type="ECO:0000313" key="8">
    <source>
        <dbReference type="EMBL" id="MBL1411490.1"/>
    </source>
</evidence>
<sequence>MNKSIKLYTGIFLTAAIMTQSACKKNFFDTQPDNELNIESIFTNRNQTEQYWGGLFTAVPDVWNQPFGELWSAVTDECDMSNQTATTIDAMNNGAINSTTTTNLTTAQYYPKIRQCGIFLDNIDKNKELLNTASGAYEVARMKSEARFLRAFYYWRIMQIHGPISILPEDTKLPTDNYQIPRATVDQAVDWLLSELDKAATDLPEEIFQSGTTTADPTQTGRINRMIVEALKSRILLYHASPLYNGNKDYAGFKNLDGTVLFNQTYEASRWTKAANAAKSAIDMAERNGKGLYQVSDADPFRAAFLSSRNLYWDGWRKEGIWMRPTSGTRSWESRTAPRSIAGTAFSYMGVTQEFVDGFRMASGLSIEQDPSYKESGFTNAGNEYYVAGTSKMYEGREPRFYAFVTFNGSMIPGAAKAGMTRVEFYNTGNSGKAGAPRDWSKTGYTIRKNIHPTFSMTPAVNVARPAMFIRLAELYLNYAEALNESDPNHPDILKYLNAIRQRGGIPAIAPGTLSQEQMREAIRKERQIELAFENHRYFDVRRWKIADKPGYYQGGTYTGMDVSKGSTLSDVGFHTRTPAVRRAPWNNRFYFLPLLQSEMDRNKQLVQLPGY</sequence>